<reference evidence="2 3" key="1">
    <citation type="submission" date="2018-10" db="EMBL/GenBank/DDBJ databases">
        <title>A high-quality apple genome assembly.</title>
        <authorList>
            <person name="Hu J."/>
        </authorList>
    </citation>
    <scope>NUCLEOTIDE SEQUENCE [LARGE SCALE GENOMIC DNA]</scope>
    <source>
        <strain evidence="3">cv. HFTH1</strain>
        <tissue evidence="2">Young leaf</tissue>
    </source>
</reference>
<feature type="region of interest" description="Disordered" evidence="1">
    <location>
        <begin position="1"/>
        <end position="29"/>
    </location>
</feature>
<evidence type="ECO:0000256" key="1">
    <source>
        <dbReference type="SAM" id="MobiDB-lite"/>
    </source>
</evidence>
<name>A0A498JV22_MALDO</name>
<keyword evidence="3" id="KW-1185">Reference proteome</keyword>
<accession>A0A498JV22</accession>
<protein>
    <submittedName>
        <fullName evidence="2">Uncharacterized protein</fullName>
    </submittedName>
</protein>
<organism evidence="2 3">
    <name type="scientific">Malus domestica</name>
    <name type="common">Apple</name>
    <name type="synonym">Pyrus malus</name>
    <dbReference type="NCBI Taxonomy" id="3750"/>
    <lineage>
        <taxon>Eukaryota</taxon>
        <taxon>Viridiplantae</taxon>
        <taxon>Streptophyta</taxon>
        <taxon>Embryophyta</taxon>
        <taxon>Tracheophyta</taxon>
        <taxon>Spermatophyta</taxon>
        <taxon>Magnoliopsida</taxon>
        <taxon>eudicotyledons</taxon>
        <taxon>Gunneridae</taxon>
        <taxon>Pentapetalae</taxon>
        <taxon>rosids</taxon>
        <taxon>fabids</taxon>
        <taxon>Rosales</taxon>
        <taxon>Rosaceae</taxon>
        <taxon>Amygdaloideae</taxon>
        <taxon>Maleae</taxon>
        <taxon>Malus</taxon>
    </lineage>
</organism>
<feature type="non-terminal residue" evidence="2">
    <location>
        <position position="1"/>
    </location>
</feature>
<dbReference type="EMBL" id="RDQH01000331">
    <property type="protein sequence ID" value="RXH99728.1"/>
    <property type="molecule type" value="Genomic_DNA"/>
</dbReference>
<evidence type="ECO:0000313" key="3">
    <source>
        <dbReference type="Proteomes" id="UP000290289"/>
    </source>
</evidence>
<comment type="caution">
    <text evidence="2">The sequence shown here is derived from an EMBL/GenBank/DDBJ whole genome shotgun (WGS) entry which is preliminary data.</text>
</comment>
<proteinExistence type="predicted"/>
<dbReference type="AlphaFoldDB" id="A0A498JV22"/>
<dbReference type="Proteomes" id="UP000290289">
    <property type="component" value="Chromosome 5"/>
</dbReference>
<evidence type="ECO:0000313" key="2">
    <source>
        <dbReference type="EMBL" id="RXH99728.1"/>
    </source>
</evidence>
<sequence>FHTSKTPPYLFPSIPPYKPPLKPSPNPCAATKRRRRTFGRACHSSWIAGAFLALQGRKENKNFVPCLPYKAIGVLEHCWVLRTKYANMCILEPFGAVLGMEWIAYAWSKVDGRN</sequence>
<feature type="compositionally biased region" description="Pro residues" evidence="1">
    <location>
        <begin position="9"/>
        <end position="26"/>
    </location>
</feature>
<gene>
    <name evidence="2" type="ORF">DVH24_021530</name>
</gene>